<accession>A0A8H7F6V6</accession>
<organism evidence="1 2">
    <name type="scientific">Agaricus bisporus var. burnettii</name>
    <dbReference type="NCBI Taxonomy" id="192524"/>
    <lineage>
        <taxon>Eukaryota</taxon>
        <taxon>Fungi</taxon>
        <taxon>Dikarya</taxon>
        <taxon>Basidiomycota</taxon>
        <taxon>Agaricomycotina</taxon>
        <taxon>Agaricomycetes</taxon>
        <taxon>Agaricomycetidae</taxon>
        <taxon>Agaricales</taxon>
        <taxon>Agaricineae</taxon>
        <taxon>Agaricaceae</taxon>
        <taxon>Agaricus</taxon>
    </lineage>
</organism>
<comment type="caution">
    <text evidence="1">The sequence shown here is derived from an EMBL/GenBank/DDBJ whole genome shotgun (WGS) entry which is preliminary data.</text>
</comment>
<proteinExistence type="predicted"/>
<gene>
    <name evidence="1" type="ORF">Agabi119p4_3322</name>
</gene>
<evidence type="ECO:0000313" key="1">
    <source>
        <dbReference type="EMBL" id="KAF7778977.1"/>
    </source>
</evidence>
<dbReference type="EMBL" id="JABXXO010000004">
    <property type="protein sequence ID" value="KAF7778977.1"/>
    <property type="molecule type" value="Genomic_DNA"/>
</dbReference>
<reference evidence="1 2" key="1">
    <citation type="journal article" name="Sci. Rep.">
        <title>Telomere-to-telomere assembled and centromere annotated genomes of the two main subspecies of the button mushroom Agaricus bisporus reveal especially polymorphic chromosome ends.</title>
        <authorList>
            <person name="Sonnenberg A.S.M."/>
            <person name="Sedaghat-Telgerd N."/>
            <person name="Lavrijssen B."/>
            <person name="Ohm R.A."/>
            <person name="Hendrickx P.M."/>
            <person name="Scholtmeijer K."/>
            <person name="Baars J.J.P."/>
            <person name="van Peer A."/>
        </authorList>
    </citation>
    <scope>NUCLEOTIDE SEQUENCE [LARGE SCALE GENOMIC DNA]</scope>
    <source>
        <strain evidence="1 2">H119_p4</strain>
    </source>
</reference>
<dbReference type="Proteomes" id="UP000629468">
    <property type="component" value="Unassembled WGS sequence"/>
</dbReference>
<sequence>MRIPGVNARTSIESYLDLKASPFRSSFNFEGERVQAPWGCACERVNLTVSPRSKSTQFGVELPRKRYDNRGSVTGLIKNRLGR</sequence>
<protein>
    <submittedName>
        <fullName evidence="1">Uncharacterized protein</fullName>
    </submittedName>
</protein>
<dbReference type="AlphaFoldDB" id="A0A8H7F6V6"/>
<evidence type="ECO:0000313" key="2">
    <source>
        <dbReference type="Proteomes" id="UP000629468"/>
    </source>
</evidence>
<name>A0A8H7F6V6_AGABI</name>